<feature type="domain" description="Thioredoxin" evidence="5">
    <location>
        <begin position="69"/>
        <end position="230"/>
    </location>
</feature>
<reference evidence="6 7" key="1">
    <citation type="journal article" date="2014" name="Mol. Plant">
        <title>Chromosome Scale Genome Assembly and Transcriptome Profiling of Nannochloropsis gaditana in Nitrogen Depletion.</title>
        <authorList>
            <person name="Corteggiani Carpinelli E."/>
            <person name="Telatin A."/>
            <person name="Vitulo N."/>
            <person name="Forcato C."/>
            <person name="D'Angelo M."/>
            <person name="Schiavon R."/>
            <person name="Vezzi A."/>
            <person name="Giacometti G.M."/>
            <person name="Morosinotto T."/>
            <person name="Valle G."/>
        </authorList>
    </citation>
    <scope>NUCLEOTIDE SEQUENCE [LARGE SCALE GENOMIC DNA]</scope>
    <source>
        <strain evidence="6 7">B-31</strain>
    </source>
</reference>
<dbReference type="GO" id="GO:0004601">
    <property type="term" value="F:peroxidase activity"/>
    <property type="evidence" value="ECO:0007669"/>
    <property type="project" value="UniProtKB-KW"/>
</dbReference>
<keyword evidence="3 4" id="KW-0560">Oxidoreductase</keyword>
<dbReference type="PROSITE" id="PS51355">
    <property type="entry name" value="GLUTATHIONE_PEROXID_3"/>
    <property type="match status" value="1"/>
</dbReference>
<dbReference type="Pfam" id="PF00255">
    <property type="entry name" value="GSHPx"/>
    <property type="match status" value="1"/>
</dbReference>
<dbReference type="PANTHER" id="PTHR11592:SF78">
    <property type="entry name" value="GLUTATHIONE PEROXIDASE"/>
    <property type="match status" value="1"/>
</dbReference>
<evidence type="ECO:0000256" key="2">
    <source>
        <dbReference type="ARBA" id="ARBA00022559"/>
    </source>
</evidence>
<dbReference type="GO" id="GO:0006979">
    <property type="term" value="P:response to oxidative stress"/>
    <property type="evidence" value="ECO:0007669"/>
    <property type="project" value="InterPro"/>
</dbReference>
<comment type="caution">
    <text evidence="6">The sequence shown here is derived from an EMBL/GenBank/DDBJ whole genome shotgun (WGS) entry which is preliminary data.</text>
</comment>
<protein>
    <recommendedName>
        <fullName evidence="4">Glutathione peroxidase</fullName>
    </recommendedName>
</protein>
<dbReference type="EMBL" id="AZIL01000178">
    <property type="protein sequence ID" value="EWM29103.1"/>
    <property type="molecule type" value="Genomic_DNA"/>
</dbReference>
<dbReference type="PRINTS" id="PR01011">
    <property type="entry name" value="GLUTPROXDASE"/>
</dbReference>
<sequence>MSFDTCKQMHFSGRCIAALATSSLALSNSISLARSRSSPAFVSTRAVSLLATQLSASSSSHSRHLSTKMSAASSLYDFTVKDANGQDFNLGELKDKKAVLVVNVASQCGFTPQYKGLQELQDKYGPKGFTVLAFPCNQFGGQEPDAAPQVCQFAKDRFKATFPIMDKVDVNGNNAAPVFNFLKEQQPGFLTNAVKWNFSKWLIKDGKPIKRYGPQEKPESIEKDVPQGLRLCPLNGVGEGGGITQMDG</sequence>
<dbReference type="InterPro" id="IPR000889">
    <property type="entry name" value="Glutathione_peroxidase"/>
</dbReference>
<evidence type="ECO:0000256" key="3">
    <source>
        <dbReference type="ARBA" id="ARBA00023002"/>
    </source>
</evidence>
<dbReference type="CDD" id="cd00340">
    <property type="entry name" value="GSH_Peroxidase"/>
    <property type="match status" value="1"/>
</dbReference>
<name>W7U032_9STRA</name>
<dbReference type="PROSITE" id="PS51352">
    <property type="entry name" value="THIOREDOXIN_2"/>
    <property type="match status" value="1"/>
</dbReference>
<dbReference type="PROSITE" id="PS00763">
    <property type="entry name" value="GLUTATHIONE_PEROXID_2"/>
    <property type="match status" value="1"/>
</dbReference>
<keyword evidence="2 4" id="KW-0575">Peroxidase</keyword>
<dbReference type="Gene3D" id="3.40.30.10">
    <property type="entry name" value="Glutaredoxin"/>
    <property type="match status" value="1"/>
</dbReference>
<evidence type="ECO:0000313" key="6">
    <source>
        <dbReference type="EMBL" id="EWM29103.1"/>
    </source>
</evidence>
<dbReference type="OrthoDB" id="446890at2759"/>
<comment type="similarity">
    <text evidence="1 4">Belongs to the glutathione peroxidase family.</text>
</comment>
<evidence type="ECO:0000256" key="1">
    <source>
        <dbReference type="ARBA" id="ARBA00006926"/>
    </source>
</evidence>
<organism evidence="6 7">
    <name type="scientific">Nannochloropsis gaditana</name>
    <dbReference type="NCBI Taxonomy" id="72520"/>
    <lineage>
        <taxon>Eukaryota</taxon>
        <taxon>Sar</taxon>
        <taxon>Stramenopiles</taxon>
        <taxon>Ochrophyta</taxon>
        <taxon>Eustigmatophyceae</taxon>
        <taxon>Eustigmatales</taxon>
        <taxon>Monodopsidaceae</taxon>
        <taxon>Nannochloropsis</taxon>
    </lineage>
</organism>
<dbReference type="InterPro" id="IPR029760">
    <property type="entry name" value="GPX_CS"/>
</dbReference>
<proteinExistence type="inferred from homology"/>
<dbReference type="AlphaFoldDB" id="W7U032"/>
<dbReference type="SUPFAM" id="SSF52833">
    <property type="entry name" value="Thioredoxin-like"/>
    <property type="match status" value="1"/>
</dbReference>
<evidence type="ECO:0000313" key="7">
    <source>
        <dbReference type="Proteomes" id="UP000019335"/>
    </source>
</evidence>
<accession>W7U032</accession>
<dbReference type="FunFam" id="3.40.30.10:FF:000025">
    <property type="entry name" value="Glutathione peroxidase"/>
    <property type="match status" value="1"/>
</dbReference>
<evidence type="ECO:0000259" key="5">
    <source>
        <dbReference type="PROSITE" id="PS51352"/>
    </source>
</evidence>
<keyword evidence="7" id="KW-1185">Reference proteome</keyword>
<dbReference type="InterPro" id="IPR013766">
    <property type="entry name" value="Thioredoxin_domain"/>
</dbReference>
<evidence type="ECO:0000256" key="4">
    <source>
        <dbReference type="RuleBase" id="RU000499"/>
    </source>
</evidence>
<dbReference type="Proteomes" id="UP000019335">
    <property type="component" value="Chromosome 3"/>
</dbReference>
<gene>
    <name evidence="6" type="ORF">Naga_100024g56</name>
</gene>
<dbReference type="PANTHER" id="PTHR11592">
    <property type="entry name" value="GLUTATHIONE PEROXIDASE"/>
    <property type="match status" value="1"/>
</dbReference>
<dbReference type="InterPro" id="IPR036249">
    <property type="entry name" value="Thioredoxin-like_sf"/>
</dbReference>